<sequence>MGVLGSSLLVIVVLVSTVLMQGVSRDVAAEILSNRLSALNRFVQLASHVASDDDLEMLQIEMDTYSGLYDEGLLIIADGHQLVSGNISAQDPDVADTLRAAALNLERTDIPAVNPFLDSGALIARPFGNTGQVLGSVTMKVNLEPARMKVLQASSMVILATLTVGAVFLLLANRLATWVLRPLHRLDDSVQLLTQTQRPIPLVEQGPPELRALSRSVSSMAHTMATSLQQQQELIAETSHQLRNPVAALRLRVDLLKMRLPDRASAEGLRSVENELARVEMLLDGVLRLASAEHRLTEQNSEEGVADSSAGKESINVLQVLAEEFERQSATAQAAGNTLILEGAAESTQDVSVWCNLFDLQQMVAELLENAIKYAPATQITLSVKSSPTMVEVMICDQGPGMNKTEIGRAGERFWRAESVRGTAGTGLGLAIVDRLARANSGQLLVTANPQAGLASIIRLPRAPSLTEKSDD</sequence>
<dbReference type="SMART" id="SM00388">
    <property type="entry name" value="HisKA"/>
    <property type="match status" value="1"/>
</dbReference>
<dbReference type="EC" id="2.7.13.3" evidence="3"/>
<dbReference type="GO" id="GO:0016301">
    <property type="term" value="F:kinase activity"/>
    <property type="evidence" value="ECO:0007669"/>
    <property type="project" value="UniProtKB-KW"/>
</dbReference>
<evidence type="ECO:0000313" key="14">
    <source>
        <dbReference type="EMBL" id="QDY65241.1"/>
    </source>
</evidence>
<evidence type="ECO:0000256" key="3">
    <source>
        <dbReference type="ARBA" id="ARBA00012438"/>
    </source>
</evidence>
<dbReference type="InterPro" id="IPR050428">
    <property type="entry name" value="TCS_sensor_his_kinase"/>
</dbReference>
<keyword evidence="8 11" id="KW-1133">Transmembrane helix</keyword>
<proteinExistence type="predicted"/>
<dbReference type="InterPro" id="IPR003594">
    <property type="entry name" value="HATPase_dom"/>
</dbReference>
<evidence type="ECO:0000259" key="12">
    <source>
        <dbReference type="PROSITE" id="PS50109"/>
    </source>
</evidence>
<keyword evidence="4" id="KW-0597">Phosphoprotein</keyword>
<keyword evidence="7 14" id="KW-0418">Kinase</keyword>
<comment type="subcellular location">
    <subcellularLocation>
        <location evidence="2">Cell membrane</location>
    </subcellularLocation>
</comment>
<evidence type="ECO:0000313" key="15">
    <source>
        <dbReference type="Proteomes" id="UP000320717"/>
    </source>
</evidence>
<dbReference type="SUPFAM" id="SSF47384">
    <property type="entry name" value="Homodimeric domain of signal transducing histidine kinase"/>
    <property type="match status" value="1"/>
</dbReference>
<feature type="transmembrane region" description="Helical" evidence="11">
    <location>
        <begin position="150"/>
        <end position="172"/>
    </location>
</feature>
<feature type="domain" description="HAMP" evidence="13">
    <location>
        <begin position="177"/>
        <end position="229"/>
    </location>
</feature>
<evidence type="ECO:0000256" key="7">
    <source>
        <dbReference type="ARBA" id="ARBA00022777"/>
    </source>
</evidence>
<keyword evidence="10 11" id="KW-0472">Membrane</keyword>
<evidence type="ECO:0000256" key="11">
    <source>
        <dbReference type="SAM" id="Phobius"/>
    </source>
</evidence>
<reference evidence="14 15" key="1">
    <citation type="submission" date="2019-07" db="EMBL/GenBank/DDBJ databases">
        <title>Complete Genome Sequence of drought tolerant Plant Growth-Promoting Rhizobacterium Glutamicibacter halophytocola DR408.</title>
        <authorList>
            <person name="Nishu S.D."/>
            <person name="Lee T.K."/>
        </authorList>
    </citation>
    <scope>NUCLEOTIDE SEQUENCE [LARGE SCALE GENOMIC DNA]</scope>
    <source>
        <strain evidence="14 15">DR408</strain>
    </source>
</reference>
<feature type="domain" description="Histidine kinase" evidence="12">
    <location>
        <begin position="237"/>
        <end position="464"/>
    </location>
</feature>
<dbReference type="PRINTS" id="PR00344">
    <property type="entry name" value="BCTRLSENSOR"/>
</dbReference>
<organism evidence="14 15">
    <name type="scientific">Glutamicibacter halophytocola</name>
    <dbReference type="NCBI Taxonomy" id="1933880"/>
    <lineage>
        <taxon>Bacteria</taxon>
        <taxon>Bacillati</taxon>
        <taxon>Actinomycetota</taxon>
        <taxon>Actinomycetes</taxon>
        <taxon>Micrococcales</taxon>
        <taxon>Micrococcaceae</taxon>
        <taxon>Glutamicibacter</taxon>
    </lineage>
</organism>
<dbReference type="PANTHER" id="PTHR45436:SF5">
    <property type="entry name" value="SENSOR HISTIDINE KINASE TRCS"/>
    <property type="match status" value="1"/>
</dbReference>
<keyword evidence="9" id="KW-0902">Two-component regulatory system</keyword>
<comment type="catalytic activity">
    <reaction evidence="1">
        <text>ATP + protein L-histidine = ADP + protein N-phospho-L-histidine.</text>
        <dbReference type="EC" id="2.7.13.3"/>
    </reaction>
</comment>
<dbReference type="InterPro" id="IPR003660">
    <property type="entry name" value="HAMP_dom"/>
</dbReference>
<dbReference type="EMBL" id="CP042260">
    <property type="protein sequence ID" value="QDY65241.1"/>
    <property type="molecule type" value="Genomic_DNA"/>
</dbReference>
<dbReference type="InterPro" id="IPR003661">
    <property type="entry name" value="HisK_dim/P_dom"/>
</dbReference>
<dbReference type="Gene3D" id="3.30.565.10">
    <property type="entry name" value="Histidine kinase-like ATPase, C-terminal domain"/>
    <property type="match status" value="1"/>
</dbReference>
<dbReference type="Proteomes" id="UP000320717">
    <property type="component" value="Chromosome"/>
</dbReference>
<keyword evidence="15" id="KW-1185">Reference proteome</keyword>
<dbReference type="PROSITE" id="PS50885">
    <property type="entry name" value="HAMP"/>
    <property type="match status" value="1"/>
</dbReference>
<dbReference type="InterPro" id="IPR004358">
    <property type="entry name" value="Sig_transdc_His_kin-like_C"/>
</dbReference>
<dbReference type="InterPro" id="IPR036097">
    <property type="entry name" value="HisK_dim/P_sf"/>
</dbReference>
<dbReference type="InterPro" id="IPR005467">
    <property type="entry name" value="His_kinase_dom"/>
</dbReference>
<dbReference type="Pfam" id="PF02518">
    <property type="entry name" value="HATPase_c"/>
    <property type="match status" value="1"/>
</dbReference>
<evidence type="ECO:0000259" key="13">
    <source>
        <dbReference type="PROSITE" id="PS50885"/>
    </source>
</evidence>
<evidence type="ECO:0000256" key="8">
    <source>
        <dbReference type="ARBA" id="ARBA00022989"/>
    </source>
</evidence>
<gene>
    <name evidence="14" type="ORF">FQA45_02395</name>
</gene>
<name>A0ABX5Y5V8_9MICC</name>
<evidence type="ECO:0000256" key="10">
    <source>
        <dbReference type="ARBA" id="ARBA00023136"/>
    </source>
</evidence>
<dbReference type="SUPFAM" id="SSF55874">
    <property type="entry name" value="ATPase domain of HSP90 chaperone/DNA topoisomerase II/histidine kinase"/>
    <property type="match status" value="1"/>
</dbReference>
<dbReference type="Gene3D" id="1.10.287.130">
    <property type="match status" value="1"/>
</dbReference>
<dbReference type="PANTHER" id="PTHR45436">
    <property type="entry name" value="SENSOR HISTIDINE KINASE YKOH"/>
    <property type="match status" value="1"/>
</dbReference>
<dbReference type="InterPro" id="IPR036890">
    <property type="entry name" value="HATPase_C_sf"/>
</dbReference>
<evidence type="ECO:0000256" key="9">
    <source>
        <dbReference type="ARBA" id="ARBA00023012"/>
    </source>
</evidence>
<evidence type="ECO:0000256" key="4">
    <source>
        <dbReference type="ARBA" id="ARBA00022553"/>
    </source>
</evidence>
<keyword evidence="5" id="KW-0808">Transferase</keyword>
<dbReference type="Pfam" id="PF00512">
    <property type="entry name" value="HisKA"/>
    <property type="match status" value="1"/>
</dbReference>
<dbReference type="CDD" id="cd00082">
    <property type="entry name" value="HisKA"/>
    <property type="match status" value="1"/>
</dbReference>
<evidence type="ECO:0000256" key="2">
    <source>
        <dbReference type="ARBA" id="ARBA00004236"/>
    </source>
</evidence>
<evidence type="ECO:0000256" key="6">
    <source>
        <dbReference type="ARBA" id="ARBA00022692"/>
    </source>
</evidence>
<evidence type="ECO:0000256" key="5">
    <source>
        <dbReference type="ARBA" id="ARBA00022679"/>
    </source>
</evidence>
<keyword evidence="6 11" id="KW-0812">Transmembrane</keyword>
<dbReference type="CDD" id="cd00075">
    <property type="entry name" value="HATPase"/>
    <property type="match status" value="1"/>
</dbReference>
<protein>
    <recommendedName>
        <fullName evidence="3">histidine kinase</fullName>
        <ecNumber evidence="3">2.7.13.3</ecNumber>
    </recommendedName>
</protein>
<accession>A0ABX5Y5V8</accession>
<dbReference type="PROSITE" id="PS50109">
    <property type="entry name" value="HIS_KIN"/>
    <property type="match status" value="1"/>
</dbReference>
<dbReference type="SMART" id="SM00387">
    <property type="entry name" value="HATPase_c"/>
    <property type="match status" value="1"/>
</dbReference>
<evidence type="ECO:0000256" key="1">
    <source>
        <dbReference type="ARBA" id="ARBA00000085"/>
    </source>
</evidence>